<dbReference type="EC" id="2.7.13.3" evidence="2"/>
<sequence>MTLRDGLRRIRADDPETGWLVRIVLTALMAWAFLTAGPASPGVRPVLAAALGCWIVFLLADHRSPRAARLALAGAALLPATVAGLPDDAHALLYLYAALFTFVLLPRTPMRAILTLTAAVLTTLLTGLWLAGRGPAAMLTQPALIAVLVLFSLHRREHRLRAEQTALLLDQTSRTQQAQARAAALDERARIARELHDVLAHSLGALGVQLEAAEAQLTERGDVDGAAARIRRARRLAAEGLAEARSAVAALRADVPPLPRALDTLAAAFRTDHATAITLSTEGHRRSLSPAAEVALLRIAREALTNAARHAPGRPVALTLDYRTAGVRLTIRNPFDGTATPGPPDRTDSPPPPPREGGTDGGAGLGAHGLVGVRERVALVGGSMRAGVTDGVWEVVVEVPA</sequence>
<feature type="transmembrane region" description="Helical" evidence="10">
    <location>
        <begin position="20"/>
        <end position="37"/>
    </location>
</feature>
<evidence type="ECO:0000256" key="9">
    <source>
        <dbReference type="SAM" id="MobiDB-lite"/>
    </source>
</evidence>
<keyword evidence="8" id="KW-0902">Two-component regulatory system</keyword>
<keyword evidence="13" id="KW-1185">Reference proteome</keyword>
<proteinExistence type="predicted"/>
<dbReference type="PANTHER" id="PTHR24421">
    <property type="entry name" value="NITRATE/NITRITE SENSOR PROTEIN NARX-RELATED"/>
    <property type="match status" value="1"/>
</dbReference>
<keyword evidence="4" id="KW-0808">Transferase</keyword>
<dbReference type="PANTHER" id="PTHR24421:SF10">
    <property type="entry name" value="NITRATE_NITRITE SENSOR PROTEIN NARQ"/>
    <property type="match status" value="1"/>
</dbReference>
<keyword evidence="6 12" id="KW-0418">Kinase</keyword>
<evidence type="ECO:0000256" key="7">
    <source>
        <dbReference type="ARBA" id="ARBA00022840"/>
    </source>
</evidence>
<feature type="compositionally biased region" description="Pro residues" evidence="9">
    <location>
        <begin position="341"/>
        <end position="355"/>
    </location>
</feature>
<dbReference type="InterPro" id="IPR011712">
    <property type="entry name" value="Sig_transdc_His_kin_sub3_dim/P"/>
</dbReference>
<protein>
    <recommendedName>
        <fullName evidence="2">histidine kinase</fullName>
        <ecNumber evidence="2">2.7.13.3</ecNumber>
    </recommendedName>
</protein>
<dbReference type="CDD" id="cd16917">
    <property type="entry name" value="HATPase_UhpB-NarQ-NarX-like"/>
    <property type="match status" value="1"/>
</dbReference>
<evidence type="ECO:0000313" key="13">
    <source>
        <dbReference type="Proteomes" id="UP000199645"/>
    </source>
</evidence>
<organism evidence="12 13">
    <name type="scientific">Actinoplanes philippinensis</name>
    <dbReference type="NCBI Taxonomy" id="35752"/>
    <lineage>
        <taxon>Bacteria</taxon>
        <taxon>Bacillati</taxon>
        <taxon>Actinomycetota</taxon>
        <taxon>Actinomycetes</taxon>
        <taxon>Micromonosporales</taxon>
        <taxon>Micromonosporaceae</taxon>
        <taxon>Actinoplanes</taxon>
    </lineage>
</organism>
<accession>A0A1I2MNB4</accession>
<gene>
    <name evidence="12" type="ORF">SAMN05421541_13138</name>
</gene>
<evidence type="ECO:0000313" key="12">
    <source>
        <dbReference type="EMBL" id="SFF92410.1"/>
    </source>
</evidence>
<dbReference type="GO" id="GO:0016020">
    <property type="term" value="C:membrane"/>
    <property type="evidence" value="ECO:0007669"/>
    <property type="project" value="InterPro"/>
</dbReference>
<evidence type="ECO:0000256" key="2">
    <source>
        <dbReference type="ARBA" id="ARBA00012438"/>
    </source>
</evidence>
<dbReference type="AlphaFoldDB" id="A0A1I2MNB4"/>
<dbReference type="EMBL" id="FONV01000031">
    <property type="protein sequence ID" value="SFF92410.1"/>
    <property type="molecule type" value="Genomic_DNA"/>
</dbReference>
<comment type="catalytic activity">
    <reaction evidence="1">
        <text>ATP + protein L-histidine = ADP + protein N-phospho-L-histidine.</text>
        <dbReference type="EC" id="2.7.13.3"/>
    </reaction>
</comment>
<dbReference type="GO" id="GO:0000155">
    <property type="term" value="F:phosphorelay sensor kinase activity"/>
    <property type="evidence" value="ECO:0007669"/>
    <property type="project" value="InterPro"/>
</dbReference>
<feature type="transmembrane region" description="Helical" evidence="10">
    <location>
        <begin position="67"/>
        <end position="83"/>
    </location>
</feature>
<feature type="transmembrane region" description="Helical" evidence="10">
    <location>
        <begin position="43"/>
        <end position="60"/>
    </location>
</feature>
<feature type="transmembrane region" description="Helical" evidence="10">
    <location>
        <begin position="136"/>
        <end position="153"/>
    </location>
</feature>
<dbReference type="InterPro" id="IPR050482">
    <property type="entry name" value="Sensor_HK_TwoCompSys"/>
</dbReference>
<dbReference type="SUPFAM" id="SSF55874">
    <property type="entry name" value="ATPase domain of HSP90 chaperone/DNA topoisomerase II/histidine kinase"/>
    <property type="match status" value="1"/>
</dbReference>
<dbReference type="Gene3D" id="3.30.565.10">
    <property type="entry name" value="Histidine kinase-like ATPase, C-terminal domain"/>
    <property type="match status" value="1"/>
</dbReference>
<keyword evidence="10" id="KW-0472">Membrane</keyword>
<dbReference type="Proteomes" id="UP000199645">
    <property type="component" value="Unassembled WGS sequence"/>
</dbReference>
<dbReference type="Gene3D" id="1.20.5.1930">
    <property type="match status" value="1"/>
</dbReference>
<evidence type="ECO:0000256" key="1">
    <source>
        <dbReference type="ARBA" id="ARBA00000085"/>
    </source>
</evidence>
<keyword evidence="7" id="KW-0067">ATP-binding</keyword>
<feature type="domain" description="Signal transduction histidine kinase subgroup 3 dimerisation and phosphoacceptor" evidence="11">
    <location>
        <begin position="187"/>
        <end position="254"/>
    </location>
</feature>
<evidence type="ECO:0000256" key="6">
    <source>
        <dbReference type="ARBA" id="ARBA00022777"/>
    </source>
</evidence>
<feature type="transmembrane region" description="Helical" evidence="10">
    <location>
        <begin position="89"/>
        <end position="105"/>
    </location>
</feature>
<evidence type="ECO:0000256" key="5">
    <source>
        <dbReference type="ARBA" id="ARBA00022741"/>
    </source>
</evidence>
<dbReference type="InterPro" id="IPR036890">
    <property type="entry name" value="HATPase_C_sf"/>
</dbReference>
<evidence type="ECO:0000256" key="4">
    <source>
        <dbReference type="ARBA" id="ARBA00022679"/>
    </source>
</evidence>
<feature type="region of interest" description="Disordered" evidence="9">
    <location>
        <begin position="332"/>
        <end position="367"/>
    </location>
</feature>
<reference evidence="12 13" key="1">
    <citation type="submission" date="2016-10" db="EMBL/GenBank/DDBJ databases">
        <authorList>
            <person name="de Groot N.N."/>
        </authorList>
    </citation>
    <scope>NUCLEOTIDE SEQUENCE [LARGE SCALE GENOMIC DNA]</scope>
    <source>
        <strain evidence="12 13">DSM 43019</strain>
    </source>
</reference>
<dbReference type="OrthoDB" id="227596at2"/>
<keyword evidence="5" id="KW-0547">Nucleotide-binding</keyword>
<keyword evidence="3" id="KW-0597">Phosphoprotein</keyword>
<dbReference type="Pfam" id="PF07730">
    <property type="entry name" value="HisKA_3"/>
    <property type="match status" value="1"/>
</dbReference>
<evidence type="ECO:0000256" key="8">
    <source>
        <dbReference type="ARBA" id="ARBA00023012"/>
    </source>
</evidence>
<feature type="transmembrane region" description="Helical" evidence="10">
    <location>
        <begin position="112"/>
        <end position="130"/>
    </location>
</feature>
<dbReference type="RefSeq" id="WP_143134186.1">
    <property type="nucleotide sequence ID" value="NZ_BOMT01000093.1"/>
</dbReference>
<evidence type="ECO:0000256" key="3">
    <source>
        <dbReference type="ARBA" id="ARBA00022553"/>
    </source>
</evidence>
<dbReference type="GO" id="GO:0005524">
    <property type="term" value="F:ATP binding"/>
    <property type="evidence" value="ECO:0007669"/>
    <property type="project" value="UniProtKB-KW"/>
</dbReference>
<name>A0A1I2MNB4_9ACTN</name>
<dbReference type="GO" id="GO:0046983">
    <property type="term" value="F:protein dimerization activity"/>
    <property type="evidence" value="ECO:0007669"/>
    <property type="project" value="InterPro"/>
</dbReference>
<dbReference type="STRING" id="35752.SAMN05421541_13138"/>
<evidence type="ECO:0000256" key="10">
    <source>
        <dbReference type="SAM" id="Phobius"/>
    </source>
</evidence>
<evidence type="ECO:0000259" key="11">
    <source>
        <dbReference type="Pfam" id="PF07730"/>
    </source>
</evidence>
<keyword evidence="10" id="KW-1133">Transmembrane helix</keyword>
<keyword evidence="10" id="KW-0812">Transmembrane</keyword>